<dbReference type="InterPro" id="IPR002052">
    <property type="entry name" value="DNA_methylase_N6_adenine_CS"/>
</dbReference>
<dbReference type="EMBL" id="PISJ01000010">
    <property type="protein sequence ID" value="PKF34808.1"/>
    <property type="molecule type" value="Genomic_DNA"/>
</dbReference>
<keyword evidence="2 6" id="KW-0808">Transferase</keyword>
<dbReference type="GO" id="GO:0036009">
    <property type="term" value="F:protein-glutamine N-methyltransferase activity"/>
    <property type="evidence" value="ECO:0007669"/>
    <property type="project" value="TreeGrafter"/>
</dbReference>
<evidence type="ECO:0000256" key="2">
    <source>
        <dbReference type="ARBA" id="ARBA00022679"/>
    </source>
</evidence>
<dbReference type="Proteomes" id="UP000233553">
    <property type="component" value="Unassembled WGS sequence"/>
</dbReference>
<keyword evidence="1 6" id="KW-0489">Methyltransferase</keyword>
<dbReference type="Gene3D" id="3.40.50.150">
    <property type="entry name" value="Vaccinia Virus protein VP39"/>
    <property type="match status" value="1"/>
</dbReference>
<accession>A0A1E7R670</accession>
<dbReference type="EMBL" id="APOI01000013">
    <property type="protein sequence ID" value="ENU24289.1"/>
    <property type="molecule type" value="Genomic_DNA"/>
</dbReference>
<evidence type="ECO:0000256" key="3">
    <source>
        <dbReference type="ARBA" id="ARBA00022691"/>
    </source>
</evidence>
<dbReference type="Pfam" id="PF05175">
    <property type="entry name" value="MTS"/>
    <property type="match status" value="1"/>
</dbReference>
<reference evidence="6 8" key="2">
    <citation type="submission" date="2017-12" db="EMBL/GenBank/DDBJ databases">
        <title>Draft Genome sequences of multiple microbial strains isolated from spacecraft associated surfaces.</title>
        <authorList>
            <person name="Seuylemezian A."/>
            <person name="Vaishampayan P."/>
            <person name="Venkateswaran K."/>
        </authorList>
    </citation>
    <scope>NUCLEOTIDE SEQUENCE [LARGE SCALE GENOMIC DNA]</scope>
    <source>
        <strain evidence="6 8">2P01AA</strain>
    </source>
</reference>
<evidence type="ECO:0000313" key="5">
    <source>
        <dbReference type="EMBL" id="ENU24289.1"/>
    </source>
</evidence>
<sequence length="323" mass="37555">MNQLLNSELIQQKSLLSLLHFLKEQHYHFTVITPQTHQRIFMRKINLSSEPRSLKDIFGWNLPFHPEDLDPQLFNTLKKALLIRHVGDQWLSNIRVAALEDELFIHSAFPTLEQDAVFFGPDTYRFYYHLKQYLLNQCQPFGRTLELCCGTSAVAIVIAKTFPELNEIFTADINPKALFYSQVNKKFIGLKHIFPIHSNLFSNLQGDFDLIFANPPYLIDSHERQYRHGGNCLDGTDLSFKILQEGIKRLTPQGKLFLYTGIAISHQGNKFLEALENWIQHYPHFNYSYEEIDPDVFGEELDQCVYQHIERIAVVLITISAIK</sequence>
<evidence type="ECO:0000313" key="6">
    <source>
        <dbReference type="EMBL" id="PKF34808.1"/>
    </source>
</evidence>
<comment type="caution">
    <text evidence="6">The sequence shown here is derived from an EMBL/GenBank/DDBJ whole genome shotgun (WGS) entry which is preliminary data.</text>
</comment>
<keyword evidence="7" id="KW-1185">Reference proteome</keyword>
<dbReference type="InterPro" id="IPR029063">
    <property type="entry name" value="SAM-dependent_MTases_sf"/>
</dbReference>
<dbReference type="OrthoDB" id="5383291at2"/>
<dbReference type="InterPro" id="IPR007848">
    <property type="entry name" value="Small_mtfrase_dom"/>
</dbReference>
<evidence type="ECO:0000256" key="1">
    <source>
        <dbReference type="ARBA" id="ARBA00022603"/>
    </source>
</evidence>
<protein>
    <submittedName>
        <fullName evidence="6">Methyltransferase small domain protein</fullName>
    </submittedName>
</protein>
<evidence type="ECO:0000313" key="7">
    <source>
        <dbReference type="Proteomes" id="UP000013034"/>
    </source>
</evidence>
<dbReference type="GO" id="GO:0003676">
    <property type="term" value="F:nucleic acid binding"/>
    <property type="evidence" value="ECO:0007669"/>
    <property type="project" value="InterPro"/>
</dbReference>
<dbReference type="PANTHER" id="PTHR18895">
    <property type="entry name" value="HEMK METHYLTRANSFERASE"/>
    <property type="match status" value="1"/>
</dbReference>
<dbReference type="GO" id="GO:0032259">
    <property type="term" value="P:methylation"/>
    <property type="evidence" value="ECO:0007669"/>
    <property type="project" value="UniProtKB-KW"/>
</dbReference>
<evidence type="ECO:0000259" key="4">
    <source>
        <dbReference type="Pfam" id="PF05175"/>
    </source>
</evidence>
<keyword evidence="3" id="KW-0949">S-adenosyl-L-methionine</keyword>
<evidence type="ECO:0000313" key="8">
    <source>
        <dbReference type="Proteomes" id="UP000233553"/>
    </source>
</evidence>
<proteinExistence type="predicted"/>
<dbReference type="CDD" id="cd02440">
    <property type="entry name" value="AdoMet_MTases"/>
    <property type="match status" value="1"/>
</dbReference>
<dbReference type="AlphaFoldDB" id="A0A1E7R670"/>
<feature type="domain" description="Methyltransferase small" evidence="4">
    <location>
        <begin position="140"/>
        <end position="258"/>
    </location>
</feature>
<gene>
    <name evidence="6" type="ORF">CW311_06485</name>
    <name evidence="5" type="ORF">F993_01176</name>
</gene>
<dbReference type="SUPFAM" id="SSF53335">
    <property type="entry name" value="S-adenosyl-L-methionine-dependent methyltransferases"/>
    <property type="match status" value="1"/>
</dbReference>
<dbReference type="PROSITE" id="PS00092">
    <property type="entry name" value="N6_MTASE"/>
    <property type="match status" value="1"/>
</dbReference>
<name>A0A1E7R670_9GAMM</name>
<dbReference type="PANTHER" id="PTHR18895:SF74">
    <property type="entry name" value="MTRF1L RELEASE FACTOR GLUTAMINE METHYLTRANSFERASE"/>
    <property type="match status" value="1"/>
</dbReference>
<dbReference type="Proteomes" id="UP000013034">
    <property type="component" value="Unassembled WGS sequence"/>
</dbReference>
<organism evidence="6 8">
    <name type="scientific">Acinetobacter proteolyticus</name>
    <dbReference type="NCBI Taxonomy" id="1776741"/>
    <lineage>
        <taxon>Bacteria</taxon>
        <taxon>Pseudomonadati</taxon>
        <taxon>Pseudomonadota</taxon>
        <taxon>Gammaproteobacteria</taxon>
        <taxon>Moraxellales</taxon>
        <taxon>Moraxellaceae</taxon>
        <taxon>Acinetobacter</taxon>
    </lineage>
</organism>
<reference evidence="5 7" key="1">
    <citation type="submission" date="2013-02" db="EMBL/GenBank/DDBJ databases">
        <title>The Genome Sequence of Acinetobacter sp. NIPH 809.</title>
        <authorList>
            <consortium name="The Broad Institute Genome Sequencing Platform"/>
            <consortium name="The Broad Institute Genome Sequencing Center for Infectious Disease"/>
            <person name="Cerqueira G."/>
            <person name="Feldgarden M."/>
            <person name="Courvalin P."/>
            <person name="Perichon B."/>
            <person name="Grillot-Courvalin C."/>
            <person name="Clermont D."/>
            <person name="Rocha E."/>
            <person name="Yoon E.-J."/>
            <person name="Nemec A."/>
            <person name="Walker B."/>
            <person name="Young S.K."/>
            <person name="Zeng Q."/>
            <person name="Gargeya S."/>
            <person name="Fitzgerald M."/>
            <person name="Haas B."/>
            <person name="Abouelleil A."/>
            <person name="Alvarado L."/>
            <person name="Arachchi H.M."/>
            <person name="Berlin A.M."/>
            <person name="Chapman S.B."/>
            <person name="Dewar J."/>
            <person name="Goldberg J."/>
            <person name="Griggs A."/>
            <person name="Gujja S."/>
            <person name="Hansen M."/>
            <person name="Howarth C."/>
            <person name="Imamovic A."/>
            <person name="Larimer J."/>
            <person name="McCowan C."/>
            <person name="Murphy C."/>
            <person name="Neiman D."/>
            <person name="Pearson M."/>
            <person name="Priest M."/>
            <person name="Roberts A."/>
            <person name="Saif S."/>
            <person name="Shea T."/>
            <person name="Sisk P."/>
            <person name="Sykes S."/>
            <person name="Wortman J."/>
            <person name="Nusbaum C."/>
            <person name="Birren B."/>
        </authorList>
    </citation>
    <scope>NUCLEOTIDE SEQUENCE [LARGE SCALE GENOMIC DNA]</scope>
    <source>
        <strain evidence="5 7">NIPH 809</strain>
    </source>
</reference>
<dbReference type="InterPro" id="IPR050320">
    <property type="entry name" value="N5-glutamine_MTase"/>
</dbReference>
<dbReference type="RefSeq" id="WP_004653272.1">
    <property type="nucleotide sequence ID" value="NZ_KB849179.1"/>
</dbReference>